<dbReference type="PANTHER" id="PTHR38567:SF1">
    <property type="entry name" value="DUF4291 DOMAIN-CONTAINING PROTEIN"/>
    <property type="match status" value="1"/>
</dbReference>
<evidence type="ECO:0008006" key="3">
    <source>
        <dbReference type="Google" id="ProtNLM"/>
    </source>
</evidence>
<dbReference type="InterPro" id="IPR025633">
    <property type="entry name" value="DUF4291"/>
</dbReference>
<reference evidence="1 2" key="1">
    <citation type="submission" date="2020-08" db="EMBL/GenBank/DDBJ databases">
        <title>Genomic Encyclopedia of Type Strains, Phase IV (KMG-IV): sequencing the most valuable type-strain genomes for metagenomic binning, comparative biology and taxonomic classification.</title>
        <authorList>
            <person name="Goeker M."/>
        </authorList>
    </citation>
    <scope>NUCLEOTIDE SEQUENCE [LARGE SCALE GENOMIC DNA]</scope>
    <source>
        <strain evidence="1 2">YIM 65646</strain>
    </source>
</reference>
<gene>
    <name evidence="1" type="ORF">HNR73_003890</name>
</gene>
<comment type="caution">
    <text evidence="1">The sequence shown here is derived from an EMBL/GenBank/DDBJ whole genome shotgun (WGS) entry which is preliminary data.</text>
</comment>
<sequence>MTASREIRADFDDATIVIYQAYGDRIADAALAAGTFVAPFSFGRMTWLKPSLTWLMHRSDRARRPGQERVLAVRITRAGWETALGAAALTTGDPRELARADVHVQWDPERTLRGAPANHYSIQVGVGRGLIRAFAEDWVRDITDLTPRVRKAAGLILRGDTAAARRLLPAERVYPLAPALAKPLGMDADESGIRHLRRGFPARKEGNRPSLCCRDSVTNADGRLTGARST</sequence>
<proteinExistence type="predicted"/>
<keyword evidence="2" id="KW-1185">Reference proteome</keyword>
<name>A0A841FR45_9ACTN</name>
<dbReference type="EMBL" id="JACHGT010000008">
    <property type="protein sequence ID" value="MBB6036022.1"/>
    <property type="molecule type" value="Genomic_DNA"/>
</dbReference>
<organism evidence="1 2">
    <name type="scientific">Phytomonospora endophytica</name>
    <dbReference type="NCBI Taxonomy" id="714109"/>
    <lineage>
        <taxon>Bacteria</taxon>
        <taxon>Bacillati</taxon>
        <taxon>Actinomycetota</taxon>
        <taxon>Actinomycetes</taxon>
        <taxon>Micromonosporales</taxon>
        <taxon>Micromonosporaceae</taxon>
        <taxon>Phytomonospora</taxon>
    </lineage>
</organism>
<accession>A0A841FR45</accession>
<dbReference type="AlphaFoldDB" id="A0A841FR45"/>
<dbReference type="RefSeq" id="WP_184788873.1">
    <property type="nucleotide sequence ID" value="NZ_BONT01000046.1"/>
</dbReference>
<protein>
    <recommendedName>
        <fullName evidence="3">DUF4291 domain-containing protein</fullName>
    </recommendedName>
</protein>
<evidence type="ECO:0000313" key="2">
    <source>
        <dbReference type="Proteomes" id="UP000548476"/>
    </source>
</evidence>
<evidence type="ECO:0000313" key="1">
    <source>
        <dbReference type="EMBL" id="MBB6036022.1"/>
    </source>
</evidence>
<dbReference type="Proteomes" id="UP000548476">
    <property type="component" value="Unassembled WGS sequence"/>
</dbReference>
<dbReference type="PANTHER" id="PTHR38567">
    <property type="entry name" value="DUF4291 DOMAIN-CONTAINING PROTEIN"/>
    <property type="match status" value="1"/>
</dbReference>
<dbReference type="Pfam" id="PF14124">
    <property type="entry name" value="DUF4291"/>
    <property type="match status" value="1"/>
</dbReference>